<keyword evidence="6 10" id="KW-0695">RNA-directed DNA polymerase</keyword>
<evidence type="ECO:0000256" key="3">
    <source>
        <dbReference type="ARBA" id="ARBA00022722"/>
    </source>
</evidence>
<dbReference type="EMBL" id="BQNB010015081">
    <property type="protein sequence ID" value="GJT35808.1"/>
    <property type="molecule type" value="Genomic_DNA"/>
</dbReference>
<dbReference type="Pfam" id="PF17917">
    <property type="entry name" value="RT_RNaseH"/>
    <property type="match status" value="1"/>
</dbReference>
<keyword evidence="4" id="KW-0255">Endonuclease</keyword>
<evidence type="ECO:0000313" key="11">
    <source>
        <dbReference type="Proteomes" id="UP001151760"/>
    </source>
</evidence>
<sequence length="383" mass="44192">MHVVTELFVINEMLAAHWAVLMYVLWARFDSLCSTRWTHDEFLDISLGSPMVSRLQRSIQFKRTFIIYTDHRSLQHIFSQKELNMRQRRWIELFSDYDCEISLHLKEAMDEFAGLQKGLDEMIDSDADSANLVTLARPGIKKDKAEYVSKCLTCLKVKAKHQRPSGLLQQHEIPVWKWEGIAMDFVTKLPLDYRFTLLKVLASKCKALGTRVDMSMAYLPLERMVRISVVRQLCWAEVGEVVDRLALAAIGNNEKNPRSLRINLSCAVDHQKVMLIKRRKPGVCRTDYVLLKVSPWKGVVRFGKKGKLAPRFVGPFEIIKKVGHVAYRLYLPKELNGVHVTFHVSNLKKCLADPTLQVPLDEIRVDAKLNFLEEPMEIFGKRV</sequence>
<keyword evidence="7" id="KW-1133">Transmembrane helix</keyword>
<dbReference type="SUPFAM" id="SSF56672">
    <property type="entry name" value="DNA/RNA polymerases"/>
    <property type="match status" value="1"/>
</dbReference>
<evidence type="ECO:0000313" key="10">
    <source>
        <dbReference type="EMBL" id="GJT35808.1"/>
    </source>
</evidence>
<dbReference type="InterPro" id="IPR043502">
    <property type="entry name" value="DNA/RNA_pol_sf"/>
</dbReference>
<evidence type="ECO:0000256" key="6">
    <source>
        <dbReference type="ARBA" id="ARBA00022918"/>
    </source>
</evidence>
<dbReference type="Proteomes" id="UP001151760">
    <property type="component" value="Unassembled WGS sequence"/>
</dbReference>
<dbReference type="PANTHER" id="PTHR46148:SF59">
    <property type="entry name" value="NUCLEOTIDYLTRANSFERASE, RIBONUCLEASE H"/>
    <property type="match status" value="1"/>
</dbReference>
<proteinExistence type="predicted"/>
<evidence type="ECO:0000256" key="7">
    <source>
        <dbReference type="SAM" id="Phobius"/>
    </source>
</evidence>
<evidence type="ECO:0000259" key="9">
    <source>
        <dbReference type="Pfam" id="PF24626"/>
    </source>
</evidence>
<keyword evidence="5" id="KW-0378">Hydrolase</keyword>
<evidence type="ECO:0000256" key="5">
    <source>
        <dbReference type="ARBA" id="ARBA00022801"/>
    </source>
</evidence>
<keyword evidence="3" id="KW-0540">Nuclease</keyword>
<protein>
    <submittedName>
        <fullName evidence="10">Reverse transcriptase domain-containing protein</fullName>
    </submittedName>
</protein>
<dbReference type="GO" id="GO:0003964">
    <property type="term" value="F:RNA-directed DNA polymerase activity"/>
    <property type="evidence" value="ECO:0007669"/>
    <property type="project" value="UniProtKB-KW"/>
</dbReference>
<dbReference type="InterPro" id="IPR056924">
    <property type="entry name" value="SH3_Tf2-1"/>
</dbReference>
<reference evidence="10" key="2">
    <citation type="submission" date="2022-01" db="EMBL/GenBank/DDBJ databases">
        <authorList>
            <person name="Yamashiro T."/>
            <person name="Shiraishi A."/>
            <person name="Satake H."/>
            <person name="Nakayama K."/>
        </authorList>
    </citation>
    <scope>NUCLEOTIDE SEQUENCE</scope>
</reference>
<keyword evidence="7" id="KW-0812">Transmembrane</keyword>
<keyword evidence="7" id="KW-0472">Membrane</keyword>
<evidence type="ECO:0000256" key="4">
    <source>
        <dbReference type="ARBA" id="ARBA00022759"/>
    </source>
</evidence>
<name>A0ABQ5DB66_9ASTR</name>
<feature type="domain" description="Reverse transcriptase RNase H-like" evidence="8">
    <location>
        <begin position="61"/>
        <end position="97"/>
    </location>
</feature>
<keyword evidence="2" id="KW-0548">Nucleotidyltransferase</keyword>
<organism evidence="10 11">
    <name type="scientific">Tanacetum coccineum</name>
    <dbReference type="NCBI Taxonomy" id="301880"/>
    <lineage>
        <taxon>Eukaryota</taxon>
        <taxon>Viridiplantae</taxon>
        <taxon>Streptophyta</taxon>
        <taxon>Embryophyta</taxon>
        <taxon>Tracheophyta</taxon>
        <taxon>Spermatophyta</taxon>
        <taxon>Magnoliopsida</taxon>
        <taxon>eudicotyledons</taxon>
        <taxon>Gunneridae</taxon>
        <taxon>Pentapetalae</taxon>
        <taxon>asterids</taxon>
        <taxon>campanulids</taxon>
        <taxon>Asterales</taxon>
        <taxon>Asteraceae</taxon>
        <taxon>Asteroideae</taxon>
        <taxon>Anthemideae</taxon>
        <taxon>Anthemidinae</taxon>
        <taxon>Tanacetum</taxon>
    </lineage>
</organism>
<gene>
    <name evidence="10" type="ORF">Tco_0926227</name>
</gene>
<evidence type="ECO:0000256" key="1">
    <source>
        <dbReference type="ARBA" id="ARBA00022679"/>
    </source>
</evidence>
<dbReference type="Pfam" id="PF24626">
    <property type="entry name" value="SH3_Tf2-1"/>
    <property type="match status" value="1"/>
</dbReference>
<keyword evidence="11" id="KW-1185">Reference proteome</keyword>
<reference evidence="10" key="1">
    <citation type="journal article" date="2022" name="Int. J. Mol. Sci.">
        <title>Draft Genome of Tanacetum Coccineum: Genomic Comparison of Closely Related Tanacetum-Family Plants.</title>
        <authorList>
            <person name="Yamashiro T."/>
            <person name="Shiraishi A."/>
            <person name="Nakayama K."/>
            <person name="Satake H."/>
        </authorList>
    </citation>
    <scope>NUCLEOTIDE SEQUENCE</scope>
</reference>
<dbReference type="PANTHER" id="PTHR46148">
    <property type="entry name" value="CHROMO DOMAIN-CONTAINING PROTEIN"/>
    <property type="match status" value="1"/>
</dbReference>
<accession>A0ABQ5DB66</accession>
<evidence type="ECO:0000259" key="8">
    <source>
        <dbReference type="Pfam" id="PF17917"/>
    </source>
</evidence>
<feature type="transmembrane region" description="Helical" evidence="7">
    <location>
        <begin position="7"/>
        <end position="26"/>
    </location>
</feature>
<evidence type="ECO:0000256" key="2">
    <source>
        <dbReference type="ARBA" id="ARBA00022695"/>
    </source>
</evidence>
<comment type="caution">
    <text evidence="10">The sequence shown here is derived from an EMBL/GenBank/DDBJ whole genome shotgun (WGS) entry which is preliminary data.</text>
</comment>
<keyword evidence="1" id="KW-0808">Transferase</keyword>
<feature type="domain" description="Tf2-1-like SH3-like" evidence="9">
    <location>
        <begin position="287"/>
        <end position="350"/>
    </location>
</feature>
<dbReference type="InterPro" id="IPR041373">
    <property type="entry name" value="RT_RNaseH"/>
</dbReference>